<feature type="coiled-coil region" evidence="1">
    <location>
        <begin position="143"/>
        <end position="170"/>
    </location>
</feature>
<keyword evidence="3" id="KW-1185">Reference proteome</keyword>
<name>A0A4Q1C8Q8_9BACT</name>
<protein>
    <submittedName>
        <fullName evidence="2">Uncharacterized protein</fullName>
    </submittedName>
</protein>
<gene>
    <name evidence="2" type="ORF">ESB00_05445</name>
</gene>
<evidence type="ECO:0000313" key="2">
    <source>
        <dbReference type="EMBL" id="RXK55343.1"/>
    </source>
</evidence>
<dbReference type="AlphaFoldDB" id="A0A4Q1C8Q8"/>
<dbReference type="OrthoDB" id="195177at2"/>
<accession>A0A4Q1C8Q8</accession>
<dbReference type="RefSeq" id="WP_129046708.1">
    <property type="nucleotide sequence ID" value="NZ_SDHX01000001.1"/>
</dbReference>
<evidence type="ECO:0000256" key="1">
    <source>
        <dbReference type="SAM" id="Coils"/>
    </source>
</evidence>
<dbReference type="EMBL" id="SDHX01000001">
    <property type="protein sequence ID" value="RXK55343.1"/>
    <property type="molecule type" value="Genomic_DNA"/>
</dbReference>
<sequence length="295" mass="32707">MLILLLLPASLSAEKLVIARSSVFGDYLEKRRVDGKLQPQSYVFMPGRFLSGNTRDRSLERFSFRALAGRLAQDLRRQDFHPAASLAQADLLLVVHWGATAGRNRDLVALSDGFDTLANLGTQAEVFRGELDQAIEAGDFLQADALRGNLDQLANSARQEQQSLLNEERNVGGADTATLLGFTAEMSRDDGTLAEQERRKTLFDLTREECYFVVVMAYDARTLVGTKKLKRVWTLRVSINTAGVNFPEALDRISQVSGQHFGRPQEGLTFAYPPKRLHEGSVRLDDIVVLGTVVP</sequence>
<reference evidence="2 3" key="1">
    <citation type="submission" date="2019-01" db="EMBL/GenBank/DDBJ databases">
        <title>Lacunisphaera sp. strain TWA-58.</title>
        <authorList>
            <person name="Chen W.-M."/>
        </authorList>
    </citation>
    <scope>NUCLEOTIDE SEQUENCE [LARGE SCALE GENOMIC DNA]</scope>
    <source>
        <strain evidence="2 3">TWA-58</strain>
    </source>
</reference>
<keyword evidence="1" id="KW-0175">Coiled coil</keyword>
<dbReference type="Proteomes" id="UP000290218">
    <property type="component" value="Unassembled WGS sequence"/>
</dbReference>
<organism evidence="2 3">
    <name type="scientific">Oleiharenicola lentus</name>
    <dbReference type="NCBI Taxonomy" id="2508720"/>
    <lineage>
        <taxon>Bacteria</taxon>
        <taxon>Pseudomonadati</taxon>
        <taxon>Verrucomicrobiota</taxon>
        <taxon>Opitutia</taxon>
        <taxon>Opitutales</taxon>
        <taxon>Opitutaceae</taxon>
        <taxon>Oleiharenicola</taxon>
    </lineage>
</organism>
<proteinExistence type="predicted"/>
<comment type="caution">
    <text evidence="2">The sequence shown here is derived from an EMBL/GenBank/DDBJ whole genome shotgun (WGS) entry which is preliminary data.</text>
</comment>
<evidence type="ECO:0000313" key="3">
    <source>
        <dbReference type="Proteomes" id="UP000290218"/>
    </source>
</evidence>